<evidence type="ECO:0000256" key="4">
    <source>
        <dbReference type="ARBA" id="ARBA00022927"/>
    </source>
</evidence>
<dbReference type="Proteomes" id="UP000694567">
    <property type="component" value="Unplaced"/>
</dbReference>
<accession>A0A8C0EL75</accession>
<evidence type="ECO:0000256" key="8">
    <source>
        <dbReference type="SAM" id="MobiDB-lite"/>
    </source>
</evidence>
<dbReference type="InterPro" id="IPR009449">
    <property type="entry name" value="Sec2_N"/>
</dbReference>
<feature type="transmembrane region" description="Helical" evidence="9">
    <location>
        <begin position="14"/>
        <end position="34"/>
    </location>
</feature>
<keyword evidence="2" id="KW-0597">Phosphoprotein</keyword>
<comment type="similarity">
    <text evidence="6">Belongs to the SEC2 family.</text>
</comment>
<dbReference type="Gene3D" id="1.20.5.4880">
    <property type="match status" value="1"/>
</dbReference>
<dbReference type="Pfam" id="PF06428">
    <property type="entry name" value="Sec2p"/>
    <property type="match status" value="1"/>
</dbReference>
<keyword evidence="1" id="KW-0813">Transport</keyword>
<feature type="region of interest" description="Disordered" evidence="8">
    <location>
        <begin position="343"/>
        <end position="376"/>
    </location>
</feature>
<keyword evidence="4" id="KW-0653">Protein transport</keyword>
<evidence type="ECO:0000313" key="12">
    <source>
        <dbReference type="Proteomes" id="UP000694567"/>
    </source>
</evidence>
<organism evidence="11 12">
    <name type="scientific">Bubo bubo</name>
    <name type="common">Eurasian eagle-owl</name>
    <name type="synonym">Strix bubo</name>
    <dbReference type="NCBI Taxonomy" id="30461"/>
    <lineage>
        <taxon>Eukaryota</taxon>
        <taxon>Metazoa</taxon>
        <taxon>Chordata</taxon>
        <taxon>Craniata</taxon>
        <taxon>Vertebrata</taxon>
        <taxon>Euteleostomi</taxon>
        <taxon>Archelosauria</taxon>
        <taxon>Archosauria</taxon>
        <taxon>Dinosauria</taxon>
        <taxon>Saurischia</taxon>
        <taxon>Theropoda</taxon>
        <taxon>Coelurosauria</taxon>
        <taxon>Aves</taxon>
        <taxon>Neognathae</taxon>
        <taxon>Neoaves</taxon>
        <taxon>Telluraves</taxon>
        <taxon>Strigiformes</taxon>
        <taxon>Strigidae</taxon>
        <taxon>Bubo</taxon>
    </lineage>
</organism>
<evidence type="ECO:0000256" key="6">
    <source>
        <dbReference type="ARBA" id="ARBA00025794"/>
    </source>
</evidence>
<dbReference type="GO" id="GO:0070319">
    <property type="term" value="C:Golgi to plasma membrane transport vesicle"/>
    <property type="evidence" value="ECO:0007669"/>
    <property type="project" value="TreeGrafter"/>
</dbReference>
<dbReference type="PANTHER" id="PTHR14430">
    <property type="entry name" value="RABIN3-RELATED"/>
    <property type="match status" value="1"/>
</dbReference>
<keyword evidence="5 7" id="KW-0175">Coiled coil</keyword>
<evidence type="ECO:0000313" key="11">
    <source>
        <dbReference type="Ensembl" id="ENSBOBP00000005589.1"/>
    </source>
</evidence>
<dbReference type="FunFam" id="1.20.5.4880:FF:000001">
    <property type="entry name" value="Guanine nucleotide exchange factor for Rab-3A"/>
    <property type="match status" value="1"/>
</dbReference>
<dbReference type="SUPFAM" id="SSF144284">
    <property type="entry name" value="Sec2 N-terminal region"/>
    <property type="match status" value="1"/>
</dbReference>
<dbReference type="InterPro" id="IPR040351">
    <property type="entry name" value="RAB3IL/RAB3IP/Sec2"/>
</dbReference>
<keyword evidence="9" id="KW-0812">Transmembrane</keyword>
<protein>
    <recommendedName>
        <fullName evidence="10">GDP/GTP exchange factor Sec2 N-terminal domain-containing protein</fullName>
    </recommendedName>
</protein>
<feature type="coiled-coil region" evidence="7">
    <location>
        <begin position="246"/>
        <end position="337"/>
    </location>
</feature>
<evidence type="ECO:0000256" key="1">
    <source>
        <dbReference type="ARBA" id="ARBA00022448"/>
    </source>
</evidence>
<dbReference type="GO" id="GO:0006887">
    <property type="term" value="P:exocytosis"/>
    <property type="evidence" value="ECO:0007669"/>
    <property type="project" value="TreeGrafter"/>
</dbReference>
<keyword evidence="3" id="KW-0344">Guanine-nucleotide releasing factor</keyword>
<keyword evidence="9" id="KW-0472">Membrane</keyword>
<dbReference type="Pfam" id="PF25555">
    <property type="entry name" value="RAB3A-like_C"/>
    <property type="match status" value="1"/>
</dbReference>
<keyword evidence="12" id="KW-1185">Reference proteome</keyword>
<name>A0A8C0EL75_BUBBB</name>
<evidence type="ECO:0000259" key="10">
    <source>
        <dbReference type="Pfam" id="PF06428"/>
    </source>
</evidence>
<dbReference type="CDD" id="cd21068">
    <property type="entry name" value="Rab11BD_RAB3IP"/>
    <property type="match status" value="1"/>
</dbReference>
<proteinExistence type="inferred from homology"/>
<evidence type="ECO:0000256" key="3">
    <source>
        <dbReference type="ARBA" id="ARBA00022658"/>
    </source>
</evidence>
<evidence type="ECO:0000256" key="2">
    <source>
        <dbReference type="ARBA" id="ARBA00022553"/>
    </source>
</evidence>
<dbReference type="Ensembl" id="ENSBOBT00000005744.1">
    <property type="protein sequence ID" value="ENSBOBP00000005589.1"/>
    <property type="gene ID" value="ENSBOBG00000003750.1"/>
</dbReference>
<evidence type="ECO:0000256" key="9">
    <source>
        <dbReference type="SAM" id="Phobius"/>
    </source>
</evidence>
<reference evidence="11" key="1">
    <citation type="submission" date="2025-08" db="UniProtKB">
        <authorList>
            <consortium name="Ensembl"/>
        </authorList>
    </citation>
    <scope>IDENTIFICATION</scope>
</reference>
<keyword evidence="9" id="KW-1133">Transmembrane helix</keyword>
<reference evidence="11" key="2">
    <citation type="submission" date="2025-09" db="UniProtKB">
        <authorList>
            <consortium name="Ensembl"/>
        </authorList>
    </citation>
    <scope>IDENTIFICATION</scope>
</reference>
<dbReference type="PANTHER" id="PTHR14430:SF2">
    <property type="entry name" value="RAB-3A-INTERACTING PROTEIN"/>
    <property type="match status" value="1"/>
</dbReference>
<feature type="domain" description="GDP/GTP exchange factor Sec2 N-terminal" evidence="10">
    <location>
        <begin position="252"/>
        <end position="337"/>
    </location>
</feature>
<dbReference type="GO" id="GO:0005085">
    <property type="term" value="F:guanyl-nucleotide exchange factor activity"/>
    <property type="evidence" value="ECO:0007669"/>
    <property type="project" value="UniProtKB-KW"/>
</dbReference>
<evidence type="ECO:0000256" key="7">
    <source>
        <dbReference type="SAM" id="Coils"/>
    </source>
</evidence>
<feature type="compositionally biased region" description="Polar residues" evidence="8">
    <location>
        <begin position="366"/>
        <end position="376"/>
    </location>
</feature>
<sequence>METSQQKGRHGRRVVPVLLSYVFSILASVGWVLVHFPRCCRHRKRKVSRQPFYIPVQKPASSVNCEDWDPENWECEETSWQRCRYSSIGVSYDEAFIMASDPLEGFHEVNLASPTTPDLLGVNEPGTQEQTTSPSVIYRPHPSVVSSTPIQPNALNVSDLPTQPVYSSPRQLNCGEASGVSINVTDAVLCSTSGPQGGSFNHRKESNNVEREFLQGATVADVAEGNEDIFGLSTDSLSHLRSPSVLEVREKGYERLKEELAKAQRELKLKDEECERLSKVRDQLGQELEELTASLFEEAHKMVKEANVKQAAAEKQLKEAQGKIDVLQAEVAALKTLVLSTSPTSPTKEFQSSGKTPFKKGHTRNKSTSSAMGGSHQDLTMMQPIVKDCKEADLSLYNEFRSWKDEPTMDRTCPFLDKIYREDIFPCLTFSKSELASAVLEAVENNTLSIEPVGLQPVRFVKASAVECGGPKKCALSGQSKSCKHRIKLGDSSSYYYISPFCRYRITSVCNFFTYIRYIQQGLLKQQDVDQMFWEVMQLRREMSLAKLGYYKEEL</sequence>
<dbReference type="GO" id="GO:0015031">
    <property type="term" value="P:protein transport"/>
    <property type="evidence" value="ECO:0007669"/>
    <property type="project" value="UniProtKB-KW"/>
</dbReference>
<evidence type="ECO:0000256" key="5">
    <source>
        <dbReference type="ARBA" id="ARBA00023054"/>
    </source>
</evidence>
<dbReference type="AlphaFoldDB" id="A0A8C0EL75"/>